<name>K5XMR3_AGABU</name>
<evidence type="ECO:0000313" key="1">
    <source>
        <dbReference type="EMBL" id="EKM75900.1"/>
    </source>
</evidence>
<feature type="non-terminal residue" evidence="1">
    <location>
        <position position="162"/>
    </location>
</feature>
<gene>
    <name evidence="1" type="ORF">AGABI1DRAFT_116112</name>
</gene>
<proteinExistence type="predicted"/>
<dbReference type="Proteomes" id="UP000008493">
    <property type="component" value="Unassembled WGS sequence"/>
</dbReference>
<keyword evidence="2" id="KW-1185">Reference proteome</keyword>
<dbReference type="KEGG" id="abp:AGABI1DRAFT116112"/>
<dbReference type="HOGENOM" id="CLU_1639379_0_0_1"/>
<dbReference type="AlphaFoldDB" id="K5XMR3"/>
<evidence type="ECO:0000313" key="2">
    <source>
        <dbReference type="Proteomes" id="UP000008493"/>
    </source>
</evidence>
<dbReference type="InParanoid" id="K5XMR3"/>
<sequence>MPAHSSISQPSPSEFKPPIVVVPADDKDLKFSVPPNKNFKAFYDDDADKLMRTKLMPIWNTTTIKFEFNGTGIAVAGLTRESFPLIPKNLLPSFSCTVDDQPADPPNPRTSDIPADGKNTIICRKKGLQADQPHILKVQITVPSIPAFIDSIRYRPLPNDVS</sequence>
<accession>K5XMR3</accession>
<dbReference type="EMBL" id="JH971407">
    <property type="protein sequence ID" value="EKM75900.1"/>
    <property type="molecule type" value="Genomic_DNA"/>
</dbReference>
<dbReference type="GeneID" id="18824975"/>
<protein>
    <submittedName>
        <fullName evidence="1">Uncharacterized protein</fullName>
    </submittedName>
</protein>
<dbReference type="RefSeq" id="XP_007333466.1">
    <property type="nucleotide sequence ID" value="XM_007333404.1"/>
</dbReference>
<organism evidence="1 2">
    <name type="scientific">Agaricus bisporus var. burnettii (strain JB137-S8 / ATCC MYA-4627 / FGSC 10392)</name>
    <name type="common">White button mushroom</name>
    <dbReference type="NCBI Taxonomy" id="597362"/>
    <lineage>
        <taxon>Eukaryota</taxon>
        <taxon>Fungi</taxon>
        <taxon>Dikarya</taxon>
        <taxon>Basidiomycota</taxon>
        <taxon>Agaricomycotina</taxon>
        <taxon>Agaricomycetes</taxon>
        <taxon>Agaricomycetidae</taxon>
        <taxon>Agaricales</taxon>
        <taxon>Agaricineae</taxon>
        <taxon>Agaricaceae</taxon>
        <taxon>Agaricus</taxon>
    </lineage>
</organism>
<reference evidence="2" key="1">
    <citation type="journal article" date="2012" name="Proc. Natl. Acad. Sci. U.S.A.">
        <title>Genome sequence of the button mushroom Agaricus bisporus reveals mechanisms governing adaptation to a humic-rich ecological niche.</title>
        <authorList>
            <person name="Morin E."/>
            <person name="Kohler A."/>
            <person name="Baker A.R."/>
            <person name="Foulongne-Oriol M."/>
            <person name="Lombard V."/>
            <person name="Nagy L.G."/>
            <person name="Ohm R.A."/>
            <person name="Patyshakuliyeva A."/>
            <person name="Brun A."/>
            <person name="Aerts A.L."/>
            <person name="Bailey A.M."/>
            <person name="Billette C."/>
            <person name="Coutinho P.M."/>
            <person name="Deakin G."/>
            <person name="Doddapaneni H."/>
            <person name="Floudas D."/>
            <person name="Grimwood J."/>
            <person name="Hilden K."/>
            <person name="Kuees U."/>
            <person name="LaButti K.M."/>
            <person name="Lapidus A."/>
            <person name="Lindquist E.A."/>
            <person name="Lucas S.M."/>
            <person name="Murat C."/>
            <person name="Riley R.W."/>
            <person name="Salamov A.A."/>
            <person name="Schmutz J."/>
            <person name="Subramanian V."/>
            <person name="Woesten H.A.B."/>
            <person name="Xu J."/>
            <person name="Eastwood D.C."/>
            <person name="Foster G.D."/>
            <person name="Sonnenberg A.S."/>
            <person name="Cullen D."/>
            <person name="de Vries R.P."/>
            <person name="Lundell T."/>
            <person name="Hibbett D.S."/>
            <person name="Henrissat B."/>
            <person name="Burton K.S."/>
            <person name="Kerrigan R.W."/>
            <person name="Challen M.P."/>
            <person name="Grigoriev I.V."/>
            <person name="Martin F."/>
        </authorList>
    </citation>
    <scope>NUCLEOTIDE SEQUENCE [LARGE SCALE GENOMIC DNA]</scope>
    <source>
        <strain evidence="2">JB137-S8 / ATCC MYA-4627 / FGSC 10392</strain>
    </source>
</reference>